<evidence type="ECO:0000313" key="8">
    <source>
        <dbReference type="Proteomes" id="UP000075420"/>
    </source>
</evidence>
<evidence type="ECO:0000256" key="2">
    <source>
        <dbReference type="ARBA" id="ARBA00022963"/>
    </source>
</evidence>
<dbReference type="Pfam" id="PF01734">
    <property type="entry name" value="Patatin"/>
    <property type="match status" value="1"/>
</dbReference>
<dbReference type="Gene3D" id="3.40.1090.10">
    <property type="entry name" value="Cytosolic phospholipase A2 catalytic domain"/>
    <property type="match status" value="2"/>
</dbReference>
<protein>
    <recommendedName>
        <fullName evidence="6">PNPLA domain-containing protein</fullName>
    </recommendedName>
</protein>
<evidence type="ECO:0000259" key="6">
    <source>
        <dbReference type="PROSITE" id="PS51635"/>
    </source>
</evidence>
<name>A0A150P038_SORCE</name>
<sequence length="466" mass="51086">MSDLDDTAGALAVHIPAPKPPIAIVLTGAGARGAYEAGFISRLLPELKHTRPTIIVGTSAGAINAALLASLAARTPEEASREIVERWRRIHKEMVLGPAWRSLLHAGRQYMTGLLLGRDAPTSLLDTGPLLTSLRDRTLIDWDVINDNLNDDPSDCRNGTTTSEQRDEKDEKGERKADVLAFATTESGSGRTKIFYQMRRKAQTREADPVKVPTDDDERAIDYVPTQLLPEHVRASAAIPVLFPPTRLGSENRGRYYVDGGLRLNAPLKPAIEFGANGIIVISTDSRRYGASESVSTDKTPSIQDHILQAMRLVTSDRMIEEVAALVQNNAILEEFMVRELDPTVVEQKKPIPVIFGGPSGHNDVGSVAARALEDILRGTRKLGHLDLSLLYWLTSTSPYSRPDVLSYVLFEPQFIGAAIQAGIEDAAQLIEGADELIGGGTREDRIWSVLRRRHSEKINRSSRCP</sequence>
<dbReference type="SUPFAM" id="SSF52151">
    <property type="entry name" value="FabD/lysophospholipase-like"/>
    <property type="match status" value="1"/>
</dbReference>
<feature type="short sequence motif" description="GXSXG" evidence="4">
    <location>
        <begin position="57"/>
        <end position="61"/>
    </location>
</feature>
<accession>A0A150P038</accession>
<evidence type="ECO:0000313" key="7">
    <source>
        <dbReference type="EMBL" id="KYF47707.1"/>
    </source>
</evidence>
<evidence type="ECO:0000256" key="5">
    <source>
        <dbReference type="SAM" id="MobiDB-lite"/>
    </source>
</evidence>
<organism evidence="7 8">
    <name type="scientific">Sorangium cellulosum</name>
    <name type="common">Polyangium cellulosum</name>
    <dbReference type="NCBI Taxonomy" id="56"/>
    <lineage>
        <taxon>Bacteria</taxon>
        <taxon>Pseudomonadati</taxon>
        <taxon>Myxococcota</taxon>
        <taxon>Polyangia</taxon>
        <taxon>Polyangiales</taxon>
        <taxon>Polyangiaceae</taxon>
        <taxon>Sorangium</taxon>
    </lineage>
</organism>
<dbReference type="Proteomes" id="UP000075420">
    <property type="component" value="Unassembled WGS sequence"/>
</dbReference>
<keyword evidence="2 4" id="KW-0442">Lipid degradation</keyword>
<feature type="short sequence motif" description="DGA/G" evidence="4">
    <location>
        <begin position="259"/>
        <end position="261"/>
    </location>
</feature>
<feature type="active site" description="Proton acceptor" evidence="4">
    <location>
        <position position="259"/>
    </location>
</feature>
<evidence type="ECO:0000256" key="4">
    <source>
        <dbReference type="PROSITE-ProRule" id="PRU01161"/>
    </source>
</evidence>
<dbReference type="InterPro" id="IPR002641">
    <property type="entry name" value="PNPLA_dom"/>
</dbReference>
<dbReference type="AlphaFoldDB" id="A0A150P038"/>
<feature type="domain" description="PNPLA" evidence="6">
    <location>
        <begin position="24"/>
        <end position="272"/>
    </location>
</feature>
<feature type="compositionally biased region" description="Basic and acidic residues" evidence="5">
    <location>
        <begin position="164"/>
        <end position="176"/>
    </location>
</feature>
<feature type="region of interest" description="Disordered" evidence="5">
    <location>
        <begin position="150"/>
        <end position="176"/>
    </location>
</feature>
<evidence type="ECO:0000256" key="1">
    <source>
        <dbReference type="ARBA" id="ARBA00022801"/>
    </source>
</evidence>
<dbReference type="GO" id="GO:0016787">
    <property type="term" value="F:hydrolase activity"/>
    <property type="evidence" value="ECO:0007669"/>
    <property type="project" value="UniProtKB-UniRule"/>
</dbReference>
<gene>
    <name evidence="7" type="ORF">BE08_15535</name>
</gene>
<dbReference type="GO" id="GO:0016042">
    <property type="term" value="P:lipid catabolic process"/>
    <property type="evidence" value="ECO:0007669"/>
    <property type="project" value="UniProtKB-UniRule"/>
</dbReference>
<dbReference type="PROSITE" id="PS51635">
    <property type="entry name" value="PNPLA"/>
    <property type="match status" value="1"/>
</dbReference>
<evidence type="ECO:0000256" key="3">
    <source>
        <dbReference type="ARBA" id="ARBA00023098"/>
    </source>
</evidence>
<dbReference type="PANTHER" id="PTHR14226">
    <property type="entry name" value="NEUROPATHY TARGET ESTERASE/SWISS CHEESE D.MELANOGASTER"/>
    <property type="match status" value="1"/>
</dbReference>
<keyword evidence="3 4" id="KW-0443">Lipid metabolism</keyword>
<comment type="caution">
    <text evidence="7">The sequence shown here is derived from an EMBL/GenBank/DDBJ whole genome shotgun (WGS) entry which is preliminary data.</text>
</comment>
<reference evidence="7 8" key="1">
    <citation type="submission" date="2014-02" db="EMBL/GenBank/DDBJ databases">
        <title>The small core and large imbalanced accessory genome model reveals a collaborative survival strategy of Sorangium cellulosum strains in nature.</title>
        <authorList>
            <person name="Han K."/>
            <person name="Peng R."/>
            <person name="Blom J."/>
            <person name="Li Y.-Z."/>
        </authorList>
    </citation>
    <scope>NUCLEOTIDE SEQUENCE [LARGE SCALE GENOMIC DNA]</scope>
    <source>
        <strain evidence="7 8">So0157-25</strain>
    </source>
</reference>
<feature type="active site" description="Nucleophile" evidence="4">
    <location>
        <position position="59"/>
    </location>
</feature>
<keyword evidence="1 4" id="KW-0378">Hydrolase</keyword>
<dbReference type="InterPro" id="IPR050301">
    <property type="entry name" value="NTE"/>
</dbReference>
<proteinExistence type="predicted"/>
<dbReference type="EMBL" id="JELY01003588">
    <property type="protein sequence ID" value="KYF47707.1"/>
    <property type="molecule type" value="Genomic_DNA"/>
</dbReference>
<feature type="short sequence motif" description="GXGXXG" evidence="4">
    <location>
        <begin position="28"/>
        <end position="33"/>
    </location>
</feature>
<dbReference type="InterPro" id="IPR016035">
    <property type="entry name" value="Acyl_Trfase/lysoPLipase"/>
</dbReference>
<dbReference type="PANTHER" id="PTHR14226:SF57">
    <property type="entry name" value="BLR7027 PROTEIN"/>
    <property type="match status" value="1"/>
</dbReference>